<dbReference type="Pfam" id="PF00596">
    <property type="entry name" value="Aldolase_II"/>
    <property type="match status" value="1"/>
</dbReference>
<sequence length="213" mass="23246">MNEQQLRGELVRTTQKLDALALSHGTSGNLSVRSGEGFLITPSGFGAEGLTEEDIVFVHLSGASTGRWQPSSEWLFHRDIYVERPEFGAIVHTHSNAATTLACLRRDIPPFHYMLALLGGDSLRCATYATFGTQALSDNALLAMKERKACLLANHGMIAAGKNLDEAFKYTVEVENLSELYLRSLAVGEPVLLTADEFADAQRQFVGYGKPKA</sequence>
<dbReference type="EMBL" id="CP002159">
    <property type="protein sequence ID" value="ADL54661.1"/>
    <property type="molecule type" value="Genomic_DNA"/>
</dbReference>
<evidence type="ECO:0000256" key="2">
    <source>
        <dbReference type="ARBA" id="ARBA00023239"/>
    </source>
</evidence>
<dbReference type="GO" id="GO:0019323">
    <property type="term" value="P:pentose catabolic process"/>
    <property type="evidence" value="ECO:0007669"/>
    <property type="project" value="TreeGrafter"/>
</dbReference>
<dbReference type="RefSeq" id="WP_013292603.1">
    <property type="nucleotide sequence ID" value="NC_014394.1"/>
</dbReference>
<evidence type="ECO:0000259" key="3">
    <source>
        <dbReference type="SMART" id="SM01007"/>
    </source>
</evidence>
<organism evidence="4 5">
    <name type="scientific">Gallionella capsiferriformans (strain ES-2)</name>
    <name type="common">Gallionella ferruginea capsiferriformans (strain ES-2)</name>
    <dbReference type="NCBI Taxonomy" id="395494"/>
    <lineage>
        <taxon>Bacteria</taxon>
        <taxon>Pseudomonadati</taxon>
        <taxon>Pseudomonadota</taxon>
        <taxon>Betaproteobacteria</taxon>
        <taxon>Nitrosomonadales</taxon>
        <taxon>Gallionellaceae</taxon>
        <taxon>Gallionella</taxon>
    </lineage>
</organism>
<dbReference type="Gene3D" id="3.40.225.10">
    <property type="entry name" value="Class II aldolase/adducin N-terminal domain"/>
    <property type="match status" value="1"/>
</dbReference>
<dbReference type="InterPro" id="IPR001303">
    <property type="entry name" value="Aldolase_II/adducin_N"/>
</dbReference>
<dbReference type="AlphaFoldDB" id="D9SCX2"/>
<dbReference type="Proteomes" id="UP000001235">
    <property type="component" value="Chromosome"/>
</dbReference>
<dbReference type="eggNOG" id="COG0235">
    <property type="taxonomic scope" value="Bacteria"/>
</dbReference>
<dbReference type="SUPFAM" id="SSF53639">
    <property type="entry name" value="AraD/HMP-PK domain-like"/>
    <property type="match status" value="1"/>
</dbReference>
<dbReference type="KEGG" id="gca:Galf_0619"/>
<dbReference type="PANTHER" id="PTHR22789">
    <property type="entry name" value="FUCULOSE PHOSPHATE ALDOLASE"/>
    <property type="match status" value="1"/>
</dbReference>
<dbReference type="GO" id="GO:0046872">
    <property type="term" value="F:metal ion binding"/>
    <property type="evidence" value="ECO:0007669"/>
    <property type="project" value="UniProtKB-KW"/>
</dbReference>
<dbReference type="PANTHER" id="PTHR22789:SF0">
    <property type="entry name" value="3-OXO-TETRONATE 4-PHOSPHATE DECARBOXYLASE-RELATED"/>
    <property type="match status" value="1"/>
</dbReference>
<protein>
    <submittedName>
        <fullName evidence="4">Class II aldolase/adducin family protein</fullName>
    </submittedName>
</protein>
<keyword evidence="2" id="KW-0456">Lyase</keyword>
<gene>
    <name evidence="4" type="ordered locus">Galf_0619</name>
</gene>
<evidence type="ECO:0000313" key="5">
    <source>
        <dbReference type="Proteomes" id="UP000001235"/>
    </source>
</evidence>
<name>D9SCX2_GALCS</name>
<accession>D9SCX2</accession>
<proteinExistence type="predicted"/>
<dbReference type="HOGENOM" id="CLU_006033_3_0_4"/>
<evidence type="ECO:0000256" key="1">
    <source>
        <dbReference type="ARBA" id="ARBA00022723"/>
    </source>
</evidence>
<dbReference type="GO" id="GO:0016832">
    <property type="term" value="F:aldehyde-lyase activity"/>
    <property type="evidence" value="ECO:0007669"/>
    <property type="project" value="TreeGrafter"/>
</dbReference>
<dbReference type="GO" id="GO:0005829">
    <property type="term" value="C:cytosol"/>
    <property type="evidence" value="ECO:0007669"/>
    <property type="project" value="TreeGrafter"/>
</dbReference>
<dbReference type="STRING" id="395494.Galf_0619"/>
<feature type="domain" description="Class II aldolase/adducin N-terminal" evidence="3">
    <location>
        <begin position="8"/>
        <end position="182"/>
    </location>
</feature>
<dbReference type="InterPro" id="IPR036409">
    <property type="entry name" value="Aldolase_II/adducin_N_sf"/>
</dbReference>
<keyword evidence="1" id="KW-0479">Metal-binding</keyword>
<evidence type="ECO:0000313" key="4">
    <source>
        <dbReference type="EMBL" id="ADL54661.1"/>
    </source>
</evidence>
<reference evidence="4 5" key="1">
    <citation type="submission" date="2010-08" db="EMBL/GenBank/DDBJ databases">
        <title>Complete sequence of Gallionella capsiferriformans ES-2.</title>
        <authorList>
            <consortium name="US DOE Joint Genome Institute"/>
            <person name="Lucas S."/>
            <person name="Copeland A."/>
            <person name="Lapidus A."/>
            <person name="Cheng J.-F."/>
            <person name="Bruce D."/>
            <person name="Goodwin L."/>
            <person name="Pitluck S."/>
            <person name="Chertkov O."/>
            <person name="Davenport K.W."/>
            <person name="Detter J.C."/>
            <person name="Han C."/>
            <person name="Tapia R."/>
            <person name="Land M."/>
            <person name="Hauser L."/>
            <person name="Chang Y.-J."/>
            <person name="Jeffries C."/>
            <person name="Kyrpides N."/>
            <person name="Ivanova N."/>
            <person name="Mikhailova N."/>
            <person name="Shelobolina E.S."/>
            <person name="Picardal F."/>
            <person name="Roden E."/>
            <person name="Emerson D."/>
            <person name="Woyke T."/>
        </authorList>
    </citation>
    <scope>NUCLEOTIDE SEQUENCE [LARGE SCALE GENOMIC DNA]</scope>
    <source>
        <strain evidence="4 5">ES-2</strain>
    </source>
</reference>
<dbReference type="SMART" id="SM01007">
    <property type="entry name" value="Aldolase_II"/>
    <property type="match status" value="1"/>
</dbReference>
<dbReference type="InterPro" id="IPR050197">
    <property type="entry name" value="Aldolase_class_II_sugar_metab"/>
</dbReference>
<keyword evidence="5" id="KW-1185">Reference proteome</keyword>